<accession>A0AAV3U3V2</accession>
<proteinExistence type="predicted"/>
<sequence length="61" mass="6810">MASYTTPSGQEVFANGDTCSKIVAASDDHDQEQWQIGARCAWIQSDSEKFMDKVNQGLQER</sequence>
<name>A0AAV3U3V2_9ALTE</name>
<comment type="caution">
    <text evidence="1">The sequence shown here is derived from an EMBL/GenBank/DDBJ whole genome shotgun (WGS) entry which is preliminary data.</text>
</comment>
<organism evidence="1 2">
    <name type="scientific">Halioxenophilus aromaticivorans</name>
    <dbReference type="NCBI Taxonomy" id="1306992"/>
    <lineage>
        <taxon>Bacteria</taxon>
        <taxon>Pseudomonadati</taxon>
        <taxon>Pseudomonadota</taxon>
        <taxon>Gammaproteobacteria</taxon>
        <taxon>Alteromonadales</taxon>
        <taxon>Alteromonadaceae</taxon>
        <taxon>Halioxenophilus</taxon>
    </lineage>
</organism>
<reference evidence="2" key="1">
    <citation type="journal article" date="2019" name="Int. J. Syst. Evol. Microbiol.">
        <title>The Global Catalogue of Microorganisms (GCM) 10K type strain sequencing project: providing services to taxonomists for standard genome sequencing and annotation.</title>
        <authorList>
            <consortium name="The Broad Institute Genomics Platform"/>
            <consortium name="The Broad Institute Genome Sequencing Center for Infectious Disease"/>
            <person name="Wu L."/>
            <person name="Ma J."/>
        </authorList>
    </citation>
    <scope>NUCLEOTIDE SEQUENCE [LARGE SCALE GENOMIC DNA]</scope>
    <source>
        <strain evidence="2">JCM 19134</strain>
    </source>
</reference>
<keyword evidence="2" id="KW-1185">Reference proteome</keyword>
<dbReference type="EMBL" id="BAABLX010000026">
    <property type="protein sequence ID" value="GAA4946962.1"/>
    <property type="molecule type" value="Genomic_DNA"/>
</dbReference>
<dbReference type="Proteomes" id="UP001409585">
    <property type="component" value="Unassembled WGS sequence"/>
</dbReference>
<gene>
    <name evidence="1" type="ORF">GCM10025791_27990</name>
</gene>
<evidence type="ECO:0000313" key="2">
    <source>
        <dbReference type="Proteomes" id="UP001409585"/>
    </source>
</evidence>
<protein>
    <submittedName>
        <fullName evidence="1">Uncharacterized protein</fullName>
    </submittedName>
</protein>
<dbReference type="AlphaFoldDB" id="A0AAV3U3V2"/>
<evidence type="ECO:0000313" key="1">
    <source>
        <dbReference type="EMBL" id="GAA4946962.1"/>
    </source>
</evidence>